<comment type="similarity">
    <text evidence="1">Belongs to the Nudix hydrolase family.</text>
</comment>
<reference evidence="4 5" key="1">
    <citation type="submission" date="2022-10" db="EMBL/GenBank/DDBJ databases">
        <authorList>
            <person name="Xie J."/>
            <person name="Shen N."/>
        </authorList>
    </citation>
    <scope>NUCLEOTIDE SEQUENCE [LARGE SCALE GENOMIC DNA]</scope>
    <source>
        <strain evidence="4 5">DSM 41681</strain>
    </source>
</reference>
<feature type="domain" description="Nudix hydrolase" evidence="3">
    <location>
        <begin position="47"/>
        <end position="185"/>
    </location>
</feature>
<keyword evidence="5" id="KW-1185">Reference proteome</keyword>
<name>A0ABU6CJH1_9ACTN</name>
<dbReference type="RefSeq" id="WP_324772642.1">
    <property type="nucleotide sequence ID" value="NZ_BAAATS010000010.1"/>
</dbReference>
<dbReference type="Pfam" id="PF00293">
    <property type="entry name" value="NUDIX"/>
    <property type="match status" value="1"/>
</dbReference>
<evidence type="ECO:0000259" key="3">
    <source>
        <dbReference type="PROSITE" id="PS51462"/>
    </source>
</evidence>
<sequence length="188" mass="20774">MPIPAQHVRETVDAYLAEHPDEKDALSALVATLGEAGDSITSRKEFRGHVTAGAALLRPDGRVLTIEHRALQKWLLPGGHVEDSDTTLVDAALRELAEETGISPDRVEPDSGLPLHVDVHSIPANPAKDEPEHLHFDFRYLFRTTADLVNLQEEEVTAYSWQFADMLTAEPLRTRVMNATRQSLSGHS</sequence>
<dbReference type="Proteomes" id="UP001352223">
    <property type="component" value="Unassembled WGS sequence"/>
</dbReference>
<accession>A0ABU6CJH1</accession>
<evidence type="ECO:0000256" key="1">
    <source>
        <dbReference type="ARBA" id="ARBA00005582"/>
    </source>
</evidence>
<evidence type="ECO:0000313" key="5">
    <source>
        <dbReference type="Proteomes" id="UP001352223"/>
    </source>
</evidence>
<protein>
    <submittedName>
        <fullName evidence="4">NUDIX domain-containing protein</fullName>
    </submittedName>
</protein>
<dbReference type="PANTHER" id="PTHR43736">
    <property type="entry name" value="ADP-RIBOSE PYROPHOSPHATASE"/>
    <property type="match status" value="1"/>
</dbReference>
<dbReference type="InterPro" id="IPR015797">
    <property type="entry name" value="NUDIX_hydrolase-like_dom_sf"/>
</dbReference>
<evidence type="ECO:0000313" key="4">
    <source>
        <dbReference type="EMBL" id="MEB3964873.1"/>
    </source>
</evidence>
<proteinExistence type="inferred from homology"/>
<dbReference type="SUPFAM" id="SSF55811">
    <property type="entry name" value="Nudix"/>
    <property type="match status" value="1"/>
</dbReference>
<gene>
    <name evidence="4" type="ORF">OKJ48_32280</name>
</gene>
<dbReference type="PRINTS" id="PR00502">
    <property type="entry name" value="NUDIXFAMILY"/>
</dbReference>
<dbReference type="InterPro" id="IPR020476">
    <property type="entry name" value="Nudix_hydrolase"/>
</dbReference>
<dbReference type="PROSITE" id="PS51462">
    <property type="entry name" value="NUDIX"/>
    <property type="match status" value="1"/>
</dbReference>
<dbReference type="PANTHER" id="PTHR43736:SF1">
    <property type="entry name" value="DIHYDRONEOPTERIN TRIPHOSPHATE DIPHOSPHATASE"/>
    <property type="match status" value="1"/>
</dbReference>
<dbReference type="Gene3D" id="3.90.79.10">
    <property type="entry name" value="Nucleoside Triphosphate Pyrophosphohydrolase"/>
    <property type="match status" value="1"/>
</dbReference>
<dbReference type="InterPro" id="IPR000086">
    <property type="entry name" value="NUDIX_hydrolase_dom"/>
</dbReference>
<dbReference type="CDD" id="cd03674">
    <property type="entry name" value="NUDIX_Hydrolase"/>
    <property type="match status" value="1"/>
</dbReference>
<dbReference type="EMBL" id="JAOZYB010000318">
    <property type="protein sequence ID" value="MEB3964873.1"/>
    <property type="molecule type" value="Genomic_DNA"/>
</dbReference>
<comment type="caution">
    <text evidence="4">The sequence shown here is derived from an EMBL/GenBank/DDBJ whole genome shotgun (WGS) entry which is preliminary data.</text>
</comment>
<keyword evidence="2" id="KW-0378">Hydrolase</keyword>
<evidence type="ECO:0000256" key="2">
    <source>
        <dbReference type="ARBA" id="ARBA00022801"/>
    </source>
</evidence>
<organism evidence="4 5">
    <name type="scientific">Streptomyces kunmingensis</name>
    <dbReference type="NCBI Taxonomy" id="68225"/>
    <lineage>
        <taxon>Bacteria</taxon>
        <taxon>Bacillati</taxon>
        <taxon>Actinomycetota</taxon>
        <taxon>Actinomycetes</taxon>
        <taxon>Kitasatosporales</taxon>
        <taxon>Streptomycetaceae</taxon>
        <taxon>Streptomyces</taxon>
    </lineage>
</organism>